<organism evidence="3">
    <name type="scientific">Brassica napus</name>
    <name type="common">Rape</name>
    <dbReference type="NCBI Taxonomy" id="3708"/>
    <lineage>
        <taxon>Eukaryota</taxon>
        <taxon>Viridiplantae</taxon>
        <taxon>Streptophyta</taxon>
        <taxon>Embryophyta</taxon>
        <taxon>Tracheophyta</taxon>
        <taxon>Spermatophyta</taxon>
        <taxon>Magnoliopsida</taxon>
        <taxon>eudicotyledons</taxon>
        <taxon>Gunneridae</taxon>
        <taxon>Pentapetalae</taxon>
        <taxon>rosids</taxon>
        <taxon>malvids</taxon>
        <taxon>Brassicales</taxon>
        <taxon>Brassicaceae</taxon>
        <taxon>Brassiceae</taxon>
        <taxon>Brassica</taxon>
    </lineage>
</organism>
<gene>
    <name evidence="3" type="ORF">DARMORV10_C08P34760.1</name>
</gene>
<keyword evidence="2" id="KW-0472">Membrane</keyword>
<dbReference type="PANTHER" id="PTHR36021">
    <property type="entry name" value="COREPRESSOR"/>
    <property type="match status" value="1"/>
</dbReference>
<feature type="compositionally biased region" description="Polar residues" evidence="1">
    <location>
        <begin position="148"/>
        <end position="158"/>
    </location>
</feature>
<proteinExistence type="predicted"/>
<accession>A0A816UXR4</accession>
<evidence type="ECO:0000256" key="1">
    <source>
        <dbReference type="SAM" id="MobiDB-lite"/>
    </source>
</evidence>
<dbReference type="EMBL" id="HG994372">
    <property type="protein sequence ID" value="CAF2113022.1"/>
    <property type="molecule type" value="Genomic_DNA"/>
</dbReference>
<protein>
    <submittedName>
        <fullName evidence="3">(rape) hypothetical protein</fullName>
    </submittedName>
</protein>
<evidence type="ECO:0000313" key="3">
    <source>
        <dbReference type="EMBL" id="CAF2113022.1"/>
    </source>
</evidence>
<dbReference type="PANTHER" id="PTHR36021:SF1">
    <property type="entry name" value="COREPRESSOR"/>
    <property type="match status" value="1"/>
</dbReference>
<evidence type="ECO:0000256" key="2">
    <source>
        <dbReference type="SAM" id="Phobius"/>
    </source>
</evidence>
<sequence length="179" mass="20114">MTSIKSTPEFELDNNGSATDGFEEISRCLCGSTYFIIIISICFAFDYLYLGVSQVDGSFHTPQWHAARLASLNTTHTITPDTDKLMREYRAQLDAERALKLSKGRNYSSDKSRKVCSIILPQSHHLGAMKTNQEDQDQVLKDQRRRISTSPAETNVSTRSKDETDGPVPLSRFFGNLKS</sequence>
<keyword evidence="2" id="KW-0812">Transmembrane</keyword>
<dbReference type="Proteomes" id="UP001295469">
    <property type="component" value="Chromosome C08"/>
</dbReference>
<reference evidence="3" key="1">
    <citation type="submission" date="2021-01" db="EMBL/GenBank/DDBJ databases">
        <authorList>
            <consortium name="Genoscope - CEA"/>
            <person name="William W."/>
        </authorList>
    </citation>
    <scope>NUCLEOTIDE SEQUENCE</scope>
</reference>
<name>A0A816UXR4_BRANA</name>
<feature type="region of interest" description="Disordered" evidence="1">
    <location>
        <begin position="127"/>
        <end position="179"/>
    </location>
</feature>
<feature type="transmembrane region" description="Helical" evidence="2">
    <location>
        <begin position="32"/>
        <end position="50"/>
    </location>
</feature>
<dbReference type="AlphaFoldDB" id="A0A816UXR4"/>
<keyword evidence="2" id="KW-1133">Transmembrane helix</keyword>